<dbReference type="PANTHER" id="PTHR10127">
    <property type="entry name" value="DISCOIDIN, CUB, EGF, LAMININ , AND ZINC METALLOPROTEASE DOMAIN CONTAINING"/>
    <property type="match status" value="1"/>
</dbReference>
<dbReference type="OMA" id="MGDPRIM"/>
<dbReference type="GO" id="GO:0005576">
    <property type="term" value="C:extracellular region"/>
    <property type="evidence" value="ECO:0007669"/>
    <property type="project" value="UniProtKB-SubCell"/>
</dbReference>
<dbReference type="InterPro" id="IPR034035">
    <property type="entry name" value="Astacin-like_dom"/>
</dbReference>
<evidence type="ECO:0000256" key="4">
    <source>
        <dbReference type="ARBA" id="ARBA00023157"/>
    </source>
</evidence>
<dbReference type="AlphaFoldDB" id="A0A7I4YIM1"/>
<feature type="binding site" evidence="8">
    <location>
        <position position="226"/>
    </location>
    <ligand>
        <name>Zn(2+)</name>
        <dbReference type="ChEBI" id="CHEBI:29105"/>
        <note>catalytic</note>
    </ligand>
</feature>
<dbReference type="Proteomes" id="UP000025227">
    <property type="component" value="Unplaced"/>
</dbReference>
<protein>
    <recommendedName>
        <fullName evidence="6">Zinc metalloproteinase</fullName>
    </recommendedName>
</protein>
<sequence length="480" mass="53660">MAKALPLLLFLILILDLSEIVRCLSAEGKESLAKGIPGGDLEKRRERLNHLKELFAKRYNLTSVGKEKPTSDGVLEGEEVVANENTDLSVEEINQREGVADYLFDGDIDLTEEQLEMIEASLSDNNHTRRKRQMDTLLPRWENNRLFYSFGPAITTRYRTIVKQALAYISGRTCLTFTESDTAPNRVNVISGSGCYSKIGMVGGVQDLSLGNGCDQMGIVSHEFMHALGSWHMQMRSDRDDHLIVDLTYVKAGYEGNFGKIEADRTNNYNPFDYGSVMQYAANLFTTQGYSMIPRIGKYLMTPGTRIVSFYDIKMLNDHYGCHAQCGAATCANGGEPRPKNCDVCNCPEGYGGAKCAARPAGCGETLVATASWKTKTFTFGNAVVKKERDTYMRCNHWVKAAAGKRVQVRVTAVKNVQCRVGCRQNSIEIKYRPDKGITNPRICCGNLLNQIVTSELNPTPIISYNRYLTSTYTFQYRYI</sequence>
<dbReference type="PRINTS" id="PR00480">
    <property type="entry name" value="ASTACIN"/>
</dbReference>
<evidence type="ECO:0000256" key="6">
    <source>
        <dbReference type="PIRNR" id="PIRNR036365"/>
    </source>
</evidence>
<comment type="caution">
    <text evidence="7">Lacks conserved residue(s) required for the propagation of feature annotation.</text>
</comment>
<keyword evidence="8 9" id="KW-0479">Metal-binding</keyword>
<keyword evidence="5" id="KW-0325">Glycoprotein</keyword>
<dbReference type="CDD" id="cd04280">
    <property type="entry name" value="ZnMc_astacin_like"/>
    <property type="match status" value="1"/>
</dbReference>
<proteinExistence type="predicted"/>
<accession>A0A7I4YIM1</accession>
<keyword evidence="8 9" id="KW-0482">Metalloprotease</keyword>
<organism evidence="12 13">
    <name type="scientific">Haemonchus contortus</name>
    <name type="common">Barber pole worm</name>
    <dbReference type="NCBI Taxonomy" id="6289"/>
    <lineage>
        <taxon>Eukaryota</taxon>
        <taxon>Metazoa</taxon>
        <taxon>Ecdysozoa</taxon>
        <taxon>Nematoda</taxon>
        <taxon>Chromadorea</taxon>
        <taxon>Rhabditida</taxon>
        <taxon>Rhabditina</taxon>
        <taxon>Rhabditomorpha</taxon>
        <taxon>Strongyloidea</taxon>
        <taxon>Trichostrongylidae</taxon>
        <taxon>Haemonchus</taxon>
    </lineage>
</organism>
<comment type="cofactor">
    <cofactor evidence="8 9">
        <name>Zn(2+)</name>
        <dbReference type="ChEBI" id="CHEBI:29105"/>
    </cofactor>
    <text evidence="8 9">Binds 1 zinc ion per subunit.</text>
</comment>
<dbReference type="PROSITE" id="PS01180">
    <property type="entry name" value="CUB"/>
    <property type="match status" value="1"/>
</dbReference>
<feature type="domain" description="Peptidase M12A" evidence="11">
    <location>
        <begin position="132"/>
        <end position="323"/>
    </location>
</feature>
<name>A0A7I4YIM1_HAECO</name>
<dbReference type="SUPFAM" id="SSF55486">
    <property type="entry name" value="Metalloproteases ('zincins'), catalytic domain"/>
    <property type="match status" value="1"/>
</dbReference>
<evidence type="ECO:0000256" key="9">
    <source>
        <dbReference type="RuleBase" id="RU361183"/>
    </source>
</evidence>
<feature type="chain" id="PRO_5029931491" description="Zinc metalloproteinase" evidence="6 9">
    <location>
        <begin position="24"/>
        <end position="480"/>
    </location>
</feature>
<keyword evidence="8 9" id="KW-0378">Hydrolase</keyword>
<feature type="active site" evidence="8">
    <location>
        <position position="223"/>
    </location>
</feature>
<dbReference type="InterPro" id="IPR000859">
    <property type="entry name" value="CUB_dom"/>
</dbReference>
<evidence type="ECO:0000313" key="12">
    <source>
        <dbReference type="Proteomes" id="UP000025227"/>
    </source>
</evidence>
<dbReference type="GO" id="GO:0006508">
    <property type="term" value="P:proteolysis"/>
    <property type="evidence" value="ECO:0007669"/>
    <property type="project" value="UniProtKB-KW"/>
</dbReference>
<dbReference type="Pfam" id="PF01400">
    <property type="entry name" value="Astacin"/>
    <property type="match status" value="1"/>
</dbReference>
<evidence type="ECO:0000259" key="11">
    <source>
        <dbReference type="PROSITE" id="PS51864"/>
    </source>
</evidence>
<dbReference type="InterPro" id="IPR017050">
    <property type="entry name" value="Metallopeptidase_nem"/>
</dbReference>
<keyword evidence="12" id="KW-1185">Reference proteome</keyword>
<reference evidence="13" key="1">
    <citation type="submission" date="2020-12" db="UniProtKB">
        <authorList>
            <consortium name="WormBaseParasite"/>
        </authorList>
    </citation>
    <scope>IDENTIFICATION</scope>
    <source>
        <strain evidence="13">MHco3</strain>
    </source>
</reference>
<dbReference type="PIRSF" id="PIRSF036365">
    <property type="entry name" value="Astacin_nematoda"/>
    <property type="match status" value="1"/>
</dbReference>
<feature type="signal peptide" evidence="6 9">
    <location>
        <begin position="1"/>
        <end position="23"/>
    </location>
</feature>
<evidence type="ECO:0000256" key="7">
    <source>
        <dbReference type="PROSITE-ProRule" id="PRU00059"/>
    </source>
</evidence>
<evidence type="ECO:0000259" key="10">
    <source>
        <dbReference type="PROSITE" id="PS01180"/>
    </source>
</evidence>
<keyword evidence="4" id="KW-1015">Disulfide bond</keyword>
<keyword evidence="2 6" id="KW-0964">Secreted</keyword>
<evidence type="ECO:0000313" key="13">
    <source>
        <dbReference type="WBParaSite" id="HCON_00101630-00001"/>
    </source>
</evidence>
<keyword evidence="3 6" id="KW-0732">Signal</keyword>
<evidence type="ECO:0000256" key="3">
    <source>
        <dbReference type="ARBA" id="ARBA00022729"/>
    </source>
</evidence>
<dbReference type="InterPro" id="IPR001506">
    <property type="entry name" value="Peptidase_M12A"/>
</dbReference>
<dbReference type="SMART" id="SM00235">
    <property type="entry name" value="ZnMc"/>
    <property type="match status" value="1"/>
</dbReference>
<feature type="domain" description="CUB" evidence="10">
    <location>
        <begin position="363"/>
        <end position="480"/>
    </location>
</feature>
<evidence type="ECO:0000256" key="2">
    <source>
        <dbReference type="ARBA" id="ARBA00022525"/>
    </source>
</evidence>
<feature type="binding site" evidence="8">
    <location>
        <position position="232"/>
    </location>
    <ligand>
        <name>Zn(2+)</name>
        <dbReference type="ChEBI" id="CHEBI:29105"/>
        <note>catalytic</note>
    </ligand>
</feature>
<dbReference type="GO" id="GO:0018996">
    <property type="term" value="P:molting cycle, collagen and cuticulin-based cuticle"/>
    <property type="evidence" value="ECO:0007669"/>
    <property type="project" value="InterPro"/>
</dbReference>
<dbReference type="InterPro" id="IPR024079">
    <property type="entry name" value="MetalloPept_cat_dom_sf"/>
</dbReference>
<evidence type="ECO:0000256" key="1">
    <source>
        <dbReference type="ARBA" id="ARBA00004613"/>
    </source>
</evidence>
<keyword evidence="8 9" id="KW-0862">Zinc</keyword>
<dbReference type="InterPro" id="IPR006026">
    <property type="entry name" value="Peptidase_Metallo"/>
</dbReference>
<evidence type="ECO:0000256" key="5">
    <source>
        <dbReference type="ARBA" id="ARBA00023180"/>
    </source>
</evidence>
<dbReference type="PROSITE" id="PS51864">
    <property type="entry name" value="ASTACIN"/>
    <property type="match status" value="1"/>
</dbReference>
<dbReference type="PANTHER" id="PTHR10127:SF831">
    <property type="entry name" value="ZINC METALLOPROTEINASE NAS-37"/>
    <property type="match status" value="1"/>
</dbReference>
<dbReference type="GO" id="GO:0008270">
    <property type="term" value="F:zinc ion binding"/>
    <property type="evidence" value="ECO:0007669"/>
    <property type="project" value="UniProtKB-UniRule"/>
</dbReference>
<dbReference type="WBParaSite" id="HCON_00101630-00001">
    <property type="protein sequence ID" value="HCON_00101630-00001"/>
    <property type="gene ID" value="HCON_00101630"/>
</dbReference>
<dbReference type="Gene3D" id="3.40.390.10">
    <property type="entry name" value="Collagenase (Catalytic Domain)"/>
    <property type="match status" value="1"/>
</dbReference>
<comment type="subcellular location">
    <subcellularLocation>
        <location evidence="1 6">Secreted</location>
    </subcellularLocation>
</comment>
<keyword evidence="8 9" id="KW-0645">Protease</keyword>
<evidence type="ECO:0000256" key="8">
    <source>
        <dbReference type="PROSITE-ProRule" id="PRU01211"/>
    </source>
</evidence>
<dbReference type="GO" id="GO:0004222">
    <property type="term" value="F:metalloendopeptidase activity"/>
    <property type="evidence" value="ECO:0007669"/>
    <property type="project" value="UniProtKB-UniRule"/>
</dbReference>
<feature type="binding site" evidence="8">
    <location>
        <position position="222"/>
    </location>
    <ligand>
        <name>Zn(2+)</name>
        <dbReference type="ChEBI" id="CHEBI:29105"/>
        <note>catalytic</note>
    </ligand>
</feature>
<dbReference type="OrthoDB" id="5806856at2759"/>